<evidence type="ECO:0000313" key="3">
    <source>
        <dbReference type="EMBL" id="EDW29135.1"/>
    </source>
</evidence>
<reference evidence="3 4" key="1">
    <citation type="journal article" date="2007" name="Nature">
        <title>Evolution of genes and genomes on the Drosophila phylogeny.</title>
        <authorList>
            <consortium name="Drosophila 12 Genomes Consortium"/>
            <person name="Clark A.G."/>
            <person name="Eisen M.B."/>
            <person name="Smith D.R."/>
            <person name="Bergman C.M."/>
            <person name="Oliver B."/>
            <person name="Markow T.A."/>
            <person name="Kaufman T.C."/>
            <person name="Kellis M."/>
            <person name="Gelbart W."/>
            <person name="Iyer V.N."/>
            <person name="Pollard D.A."/>
            <person name="Sackton T.B."/>
            <person name="Larracuente A.M."/>
            <person name="Singh N.D."/>
            <person name="Abad J.P."/>
            <person name="Abt D.N."/>
            <person name="Adryan B."/>
            <person name="Aguade M."/>
            <person name="Akashi H."/>
            <person name="Anderson W.W."/>
            <person name="Aquadro C.F."/>
            <person name="Ardell D.H."/>
            <person name="Arguello R."/>
            <person name="Artieri C.G."/>
            <person name="Barbash D.A."/>
            <person name="Barker D."/>
            <person name="Barsanti P."/>
            <person name="Batterham P."/>
            <person name="Batzoglou S."/>
            <person name="Begun D."/>
            <person name="Bhutkar A."/>
            <person name="Blanco E."/>
            <person name="Bosak S.A."/>
            <person name="Bradley R.K."/>
            <person name="Brand A.D."/>
            <person name="Brent M.R."/>
            <person name="Brooks A.N."/>
            <person name="Brown R.H."/>
            <person name="Butlin R.K."/>
            <person name="Caggese C."/>
            <person name="Calvi B.R."/>
            <person name="Bernardo de Carvalho A."/>
            <person name="Caspi A."/>
            <person name="Castrezana S."/>
            <person name="Celniker S.E."/>
            <person name="Chang J.L."/>
            <person name="Chapple C."/>
            <person name="Chatterji S."/>
            <person name="Chinwalla A."/>
            <person name="Civetta A."/>
            <person name="Clifton S.W."/>
            <person name="Comeron J.M."/>
            <person name="Costello J.C."/>
            <person name="Coyne J.A."/>
            <person name="Daub J."/>
            <person name="David R.G."/>
            <person name="Delcher A.L."/>
            <person name="Delehaunty K."/>
            <person name="Do C.B."/>
            <person name="Ebling H."/>
            <person name="Edwards K."/>
            <person name="Eickbush T."/>
            <person name="Evans J.D."/>
            <person name="Filipski A."/>
            <person name="Findeiss S."/>
            <person name="Freyhult E."/>
            <person name="Fulton L."/>
            <person name="Fulton R."/>
            <person name="Garcia A.C."/>
            <person name="Gardiner A."/>
            <person name="Garfield D.A."/>
            <person name="Garvin B.E."/>
            <person name="Gibson G."/>
            <person name="Gilbert D."/>
            <person name="Gnerre S."/>
            <person name="Godfrey J."/>
            <person name="Good R."/>
            <person name="Gotea V."/>
            <person name="Gravely B."/>
            <person name="Greenberg A.J."/>
            <person name="Griffiths-Jones S."/>
            <person name="Gross S."/>
            <person name="Guigo R."/>
            <person name="Gustafson E.A."/>
            <person name="Haerty W."/>
            <person name="Hahn M.W."/>
            <person name="Halligan D.L."/>
            <person name="Halpern A.L."/>
            <person name="Halter G.M."/>
            <person name="Han M.V."/>
            <person name="Heger A."/>
            <person name="Hillier L."/>
            <person name="Hinrichs A.S."/>
            <person name="Holmes I."/>
            <person name="Hoskins R.A."/>
            <person name="Hubisz M.J."/>
            <person name="Hultmark D."/>
            <person name="Huntley M.A."/>
            <person name="Jaffe D.B."/>
            <person name="Jagadeeshan S."/>
            <person name="Jeck W.R."/>
            <person name="Johnson J."/>
            <person name="Jones C.D."/>
            <person name="Jordan W.C."/>
            <person name="Karpen G.H."/>
            <person name="Kataoka E."/>
            <person name="Keightley P.D."/>
            <person name="Kheradpour P."/>
            <person name="Kirkness E.F."/>
            <person name="Koerich L.B."/>
            <person name="Kristiansen K."/>
            <person name="Kudrna D."/>
            <person name="Kulathinal R.J."/>
            <person name="Kumar S."/>
            <person name="Kwok R."/>
            <person name="Lander E."/>
            <person name="Langley C.H."/>
            <person name="Lapoint R."/>
            <person name="Lazzaro B.P."/>
            <person name="Lee S.J."/>
            <person name="Levesque L."/>
            <person name="Li R."/>
            <person name="Lin C.F."/>
            <person name="Lin M.F."/>
            <person name="Lindblad-Toh K."/>
            <person name="Llopart A."/>
            <person name="Long M."/>
            <person name="Low L."/>
            <person name="Lozovsky E."/>
            <person name="Lu J."/>
            <person name="Luo M."/>
            <person name="Machado C.A."/>
            <person name="Makalowski W."/>
            <person name="Marzo M."/>
            <person name="Matsuda M."/>
            <person name="Matzkin L."/>
            <person name="McAllister B."/>
            <person name="McBride C.S."/>
            <person name="McKernan B."/>
            <person name="McKernan K."/>
            <person name="Mendez-Lago M."/>
            <person name="Minx P."/>
            <person name="Mollenhauer M.U."/>
            <person name="Montooth K."/>
            <person name="Mount S.M."/>
            <person name="Mu X."/>
            <person name="Myers E."/>
            <person name="Negre B."/>
            <person name="Newfeld S."/>
            <person name="Nielsen R."/>
            <person name="Noor M.A."/>
            <person name="O'Grady P."/>
            <person name="Pachter L."/>
            <person name="Papaceit M."/>
            <person name="Parisi M.J."/>
            <person name="Parisi M."/>
            <person name="Parts L."/>
            <person name="Pedersen J.S."/>
            <person name="Pesole G."/>
            <person name="Phillippy A.M."/>
            <person name="Ponting C.P."/>
            <person name="Pop M."/>
            <person name="Porcelli D."/>
            <person name="Powell J.R."/>
            <person name="Prohaska S."/>
            <person name="Pruitt K."/>
            <person name="Puig M."/>
            <person name="Quesneville H."/>
            <person name="Ram K.R."/>
            <person name="Rand D."/>
            <person name="Rasmussen M.D."/>
            <person name="Reed L.K."/>
            <person name="Reenan R."/>
            <person name="Reily A."/>
            <person name="Remington K.A."/>
            <person name="Rieger T.T."/>
            <person name="Ritchie M.G."/>
            <person name="Robin C."/>
            <person name="Rogers Y.H."/>
            <person name="Rohde C."/>
            <person name="Rozas J."/>
            <person name="Rubenfield M.J."/>
            <person name="Ruiz A."/>
            <person name="Russo S."/>
            <person name="Salzberg S.L."/>
            <person name="Sanchez-Gracia A."/>
            <person name="Saranga D.J."/>
            <person name="Sato H."/>
            <person name="Schaeffer S.W."/>
            <person name="Schatz M.C."/>
            <person name="Schlenke T."/>
            <person name="Schwartz R."/>
            <person name="Segarra C."/>
            <person name="Singh R.S."/>
            <person name="Sirot L."/>
            <person name="Sirota M."/>
            <person name="Sisneros N.B."/>
            <person name="Smith C.D."/>
            <person name="Smith T.F."/>
            <person name="Spieth J."/>
            <person name="Stage D.E."/>
            <person name="Stark A."/>
            <person name="Stephan W."/>
            <person name="Strausberg R.L."/>
            <person name="Strempel S."/>
            <person name="Sturgill D."/>
            <person name="Sutton G."/>
            <person name="Sutton G.G."/>
            <person name="Tao W."/>
            <person name="Teichmann S."/>
            <person name="Tobari Y.N."/>
            <person name="Tomimura Y."/>
            <person name="Tsolas J.M."/>
            <person name="Valente V.L."/>
            <person name="Venter E."/>
            <person name="Venter J.C."/>
            <person name="Vicario S."/>
            <person name="Vieira F.G."/>
            <person name="Vilella A.J."/>
            <person name="Villasante A."/>
            <person name="Walenz B."/>
            <person name="Wang J."/>
            <person name="Wasserman M."/>
            <person name="Watts T."/>
            <person name="Wilson D."/>
            <person name="Wilson R.K."/>
            <person name="Wing R.A."/>
            <person name="Wolfner M.F."/>
            <person name="Wong A."/>
            <person name="Wong G.K."/>
            <person name="Wu C.I."/>
            <person name="Wu G."/>
            <person name="Yamamoto D."/>
            <person name="Yang H.P."/>
            <person name="Yang S.P."/>
            <person name="Yorke J.A."/>
            <person name="Yoshida K."/>
            <person name="Zdobnov E."/>
            <person name="Zhang P."/>
            <person name="Zhang Y."/>
            <person name="Zimin A.V."/>
            <person name="Baldwin J."/>
            <person name="Abdouelleil A."/>
            <person name="Abdulkadir J."/>
            <person name="Abebe A."/>
            <person name="Abera B."/>
            <person name="Abreu J."/>
            <person name="Acer S.C."/>
            <person name="Aftuck L."/>
            <person name="Alexander A."/>
            <person name="An P."/>
            <person name="Anderson E."/>
            <person name="Anderson S."/>
            <person name="Arachi H."/>
            <person name="Azer M."/>
            <person name="Bachantsang P."/>
            <person name="Barry A."/>
            <person name="Bayul T."/>
            <person name="Berlin A."/>
            <person name="Bessette D."/>
            <person name="Bloom T."/>
            <person name="Blye J."/>
            <person name="Boguslavskiy L."/>
            <person name="Bonnet C."/>
            <person name="Boukhgalter B."/>
            <person name="Bourzgui I."/>
            <person name="Brown A."/>
            <person name="Cahill P."/>
            <person name="Channer S."/>
            <person name="Cheshatsang Y."/>
            <person name="Chuda L."/>
            <person name="Citroen M."/>
            <person name="Collymore A."/>
            <person name="Cooke P."/>
            <person name="Costello M."/>
            <person name="D'Aco K."/>
            <person name="Daza R."/>
            <person name="De Haan G."/>
            <person name="DeGray S."/>
            <person name="DeMaso C."/>
            <person name="Dhargay N."/>
            <person name="Dooley K."/>
            <person name="Dooley E."/>
            <person name="Doricent M."/>
            <person name="Dorje P."/>
            <person name="Dorjee K."/>
            <person name="Dupes A."/>
            <person name="Elong R."/>
            <person name="Falk J."/>
            <person name="Farina A."/>
            <person name="Faro S."/>
            <person name="Ferguson D."/>
            <person name="Fisher S."/>
            <person name="Foley C.D."/>
            <person name="Franke A."/>
            <person name="Friedrich D."/>
            <person name="Gadbois L."/>
            <person name="Gearin G."/>
            <person name="Gearin C.R."/>
            <person name="Giannoukos G."/>
            <person name="Goode T."/>
            <person name="Graham J."/>
            <person name="Grandbois E."/>
            <person name="Grewal S."/>
            <person name="Gyaltsen K."/>
            <person name="Hafez N."/>
            <person name="Hagos B."/>
            <person name="Hall J."/>
            <person name="Henson C."/>
            <person name="Hollinger A."/>
            <person name="Honan T."/>
            <person name="Huard M.D."/>
            <person name="Hughes L."/>
            <person name="Hurhula B."/>
            <person name="Husby M.E."/>
            <person name="Kamat A."/>
            <person name="Kanga B."/>
            <person name="Kashin S."/>
            <person name="Khazanovich D."/>
            <person name="Kisner P."/>
            <person name="Lance K."/>
            <person name="Lara M."/>
            <person name="Lee W."/>
            <person name="Lennon N."/>
            <person name="Letendre F."/>
            <person name="LeVine R."/>
            <person name="Lipovsky A."/>
            <person name="Liu X."/>
            <person name="Liu J."/>
            <person name="Liu S."/>
            <person name="Lokyitsang T."/>
            <person name="Lokyitsang Y."/>
            <person name="Lubonja R."/>
            <person name="Lui A."/>
            <person name="MacDonald P."/>
            <person name="Magnisalis V."/>
            <person name="Maru K."/>
            <person name="Matthews C."/>
            <person name="McCusker W."/>
            <person name="McDonough S."/>
            <person name="Mehta T."/>
            <person name="Meldrim J."/>
            <person name="Meneus L."/>
            <person name="Mihai O."/>
            <person name="Mihalev A."/>
            <person name="Mihova T."/>
            <person name="Mittelman R."/>
            <person name="Mlenga V."/>
            <person name="Montmayeur A."/>
            <person name="Mulrain L."/>
            <person name="Navidi A."/>
            <person name="Naylor J."/>
            <person name="Negash T."/>
            <person name="Nguyen T."/>
            <person name="Nguyen N."/>
            <person name="Nicol R."/>
            <person name="Norbu C."/>
            <person name="Norbu N."/>
            <person name="Novod N."/>
            <person name="O'Neill B."/>
            <person name="Osman S."/>
            <person name="Markiewicz E."/>
            <person name="Oyono O.L."/>
            <person name="Patti C."/>
            <person name="Phunkhang P."/>
            <person name="Pierre F."/>
            <person name="Priest M."/>
            <person name="Raghuraman S."/>
            <person name="Rege F."/>
            <person name="Reyes R."/>
            <person name="Rise C."/>
            <person name="Rogov P."/>
            <person name="Ross K."/>
            <person name="Ryan E."/>
            <person name="Settipalli S."/>
            <person name="Shea T."/>
            <person name="Sherpa N."/>
            <person name="Shi L."/>
            <person name="Shih D."/>
            <person name="Sparrow T."/>
            <person name="Spaulding J."/>
            <person name="Stalker J."/>
            <person name="Stange-Thomann N."/>
            <person name="Stavropoulos S."/>
            <person name="Stone C."/>
            <person name="Strader C."/>
            <person name="Tesfaye S."/>
            <person name="Thomson T."/>
            <person name="Thoulutsang Y."/>
            <person name="Thoulutsang D."/>
            <person name="Topham K."/>
            <person name="Topping I."/>
            <person name="Tsamla T."/>
            <person name="Vassiliev H."/>
            <person name="Vo A."/>
            <person name="Wangchuk T."/>
            <person name="Wangdi T."/>
            <person name="Weiand M."/>
            <person name="Wilkinson J."/>
            <person name="Wilson A."/>
            <person name="Yadav S."/>
            <person name="Young G."/>
            <person name="Yu Q."/>
            <person name="Zembek L."/>
            <person name="Zhong D."/>
            <person name="Zimmer A."/>
            <person name="Zwirko Z."/>
            <person name="Jaffe D.B."/>
            <person name="Alvarez P."/>
            <person name="Brockman W."/>
            <person name="Butler J."/>
            <person name="Chin C."/>
            <person name="Gnerre S."/>
            <person name="Grabherr M."/>
            <person name="Kleber M."/>
            <person name="Mauceli E."/>
            <person name="MacCallum I."/>
        </authorList>
    </citation>
    <scope>NUCLEOTIDE SEQUENCE [LARGE SCALE GENOMIC DNA]</scope>
    <source>
        <strain evidence="4">MSH-3 / Tucson 14011-0111.49</strain>
    </source>
</reference>
<keyword evidence="2" id="KW-0472">Membrane</keyword>
<dbReference type="EMBL" id="CH479180">
    <property type="protein sequence ID" value="EDW29135.1"/>
    <property type="molecule type" value="Genomic_DNA"/>
</dbReference>
<evidence type="ECO:0000256" key="2">
    <source>
        <dbReference type="SAM" id="Phobius"/>
    </source>
</evidence>
<accession>B4G6M1</accession>
<evidence type="ECO:0000313" key="4">
    <source>
        <dbReference type="Proteomes" id="UP000008744"/>
    </source>
</evidence>
<dbReference type="OMA" id="LWHTLAW"/>
<dbReference type="Proteomes" id="UP000008744">
    <property type="component" value="Unassembled WGS sequence"/>
</dbReference>
<protein>
    <submittedName>
        <fullName evidence="3">GL19549</fullName>
    </submittedName>
</protein>
<feature type="transmembrane region" description="Helical" evidence="2">
    <location>
        <begin position="74"/>
        <end position="97"/>
    </location>
</feature>
<feature type="region of interest" description="Disordered" evidence="1">
    <location>
        <begin position="1"/>
        <end position="37"/>
    </location>
</feature>
<organism evidence="4">
    <name type="scientific">Drosophila persimilis</name>
    <name type="common">Fruit fly</name>
    <dbReference type="NCBI Taxonomy" id="7234"/>
    <lineage>
        <taxon>Eukaryota</taxon>
        <taxon>Metazoa</taxon>
        <taxon>Ecdysozoa</taxon>
        <taxon>Arthropoda</taxon>
        <taxon>Hexapoda</taxon>
        <taxon>Insecta</taxon>
        <taxon>Pterygota</taxon>
        <taxon>Neoptera</taxon>
        <taxon>Endopterygota</taxon>
        <taxon>Diptera</taxon>
        <taxon>Brachycera</taxon>
        <taxon>Muscomorpha</taxon>
        <taxon>Ephydroidea</taxon>
        <taxon>Drosophilidae</taxon>
        <taxon>Drosophila</taxon>
        <taxon>Sophophora</taxon>
    </lineage>
</organism>
<sequence>MNKSRSPYTGYQGKWGFPGTETDSETEELCNRPPPRRSRLESLVDLAESSMSPATRRRLVASYQRCSETLIVKALLLVGHLLWHTLAWLLGLIVGVIDVIASRRHRRCSIMPRRQMKWPVINVLEHQTVVFFAVGLAAPCLLWFCLMGFLVGVVALLKQAVR</sequence>
<dbReference type="AlphaFoldDB" id="B4G6M1"/>
<keyword evidence="4" id="KW-1185">Reference proteome</keyword>
<keyword evidence="2" id="KW-1133">Transmembrane helix</keyword>
<name>B4G6M1_DROPE</name>
<gene>
    <name evidence="3" type="primary">Dper\GL19549</name>
    <name evidence="3" type="ORF">Dper_GL19549</name>
</gene>
<evidence type="ECO:0000256" key="1">
    <source>
        <dbReference type="SAM" id="MobiDB-lite"/>
    </source>
</evidence>
<proteinExistence type="predicted"/>
<feature type="transmembrane region" description="Helical" evidence="2">
    <location>
        <begin position="129"/>
        <end position="157"/>
    </location>
</feature>
<keyword evidence="2" id="KW-0812">Transmembrane</keyword>
<dbReference type="HOGENOM" id="CLU_1637183_0_0_1"/>